<dbReference type="Proteomes" id="UP001596523">
    <property type="component" value="Unassembled WGS sequence"/>
</dbReference>
<gene>
    <name evidence="3" type="ORF">ACFQVC_04870</name>
</gene>
<feature type="region of interest" description="Disordered" evidence="1">
    <location>
        <begin position="1"/>
        <end position="69"/>
    </location>
</feature>
<evidence type="ECO:0000313" key="4">
    <source>
        <dbReference type="Proteomes" id="UP001596523"/>
    </source>
</evidence>
<dbReference type="EMBL" id="JBHTCF010000001">
    <property type="protein sequence ID" value="MFC7303548.1"/>
    <property type="molecule type" value="Genomic_DNA"/>
</dbReference>
<evidence type="ECO:0000256" key="2">
    <source>
        <dbReference type="SAM" id="Phobius"/>
    </source>
</evidence>
<dbReference type="RefSeq" id="WP_381826745.1">
    <property type="nucleotide sequence ID" value="NZ_JBHTCF010000001.1"/>
</dbReference>
<sequence length="236" mass="25210">MTDDFADGLRGGSMGAHGDSDGHRHGHGHGHGDGDGDAPDGHLGSHGHGHSGSHGHRDSDSHRDSDGNGHRALAHDRYWGAALREGAVCSVALLGLLLLVDLAAGDLSAARAALWAGLALLLFLVLLPPRVTAGTGWLAARGGLRERRVRTDCLVSLRWLDGVSRRLVLRDLYGTRIELDPRVLTSNPDLWHLLEQGARCSAERGLLTCGATALRQLSRRIDSETAHLLFRISGLK</sequence>
<comment type="caution">
    <text evidence="3">The sequence shown here is derived from an EMBL/GenBank/DDBJ whole genome shotgun (WGS) entry which is preliminary data.</text>
</comment>
<keyword evidence="2" id="KW-0472">Membrane</keyword>
<feature type="transmembrane region" description="Helical" evidence="2">
    <location>
        <begin position="81"/>
        <end position="100"/>
    </location>
</feature>
<feature type="transmembrane region" description="Helical" evidence="2">
    <location>
        <begin position="112"/>
        <end position="140"/>
    </location>
</feature>
<evidence type="ECO:0000256" key="1">
    <source>
        <dbReference type="SAM" id="MobiDB-lite"/>
    </source>
</evidence>
<name>A0ABW2JD43_9ACTN</name>
<evidence type="ECO:0000313" key="3">
    <source>
        <dbReference type="EMBL" id="MFC7303548.1"/>
    </source>
</evidence>
<keyword evidence="2" id="KW-0812">Transmembrane</keyword>
<keyword evidence="4" id="KW-1185">Reference proteome</keyword>
<organism evidence="3 4">
    <name type="scientific">Streptomyces monticola</name>
    <dbReference type="NCBI Taxonomy" id="2666263"/>
    <lineage>
        <taxon>Bacteria</taxon>
        <taxon>Bacillati</taxon>
        <taxon>Actinomycetota</taxon>
        <taxon>Actinomycetes</taxon>
        <taxon>Kitasatosporales</taxon>
        <taxon>Streptomycetaceae</taxon>
        <taxon>Streptomyces</taxon>
    </lineage>
</organism>
<evidence type="ECO:0008006" key="5">
    <source>
        <dbReference type="Google" id="ProtNLM"/>
    </source>
</evidence>
<keyword evidence="2" id="KW-1133">Transmembrane helix</keyword>
<reference evidence="4" key="1">
    <citation type="journal article" date="2019" name="Int. J. Syst. Evol. Microbiol.">
        <title>The Global Catalogue of Microorganisms (GCM) 10K type strain sequencing project: providing services to taxonomists for standard genome sequencing and annotation.</title>
        <authorList>
            <consortium name="The Broad Institute Genomics Platform"/>
            <consortium name="The Broad Institute Genome Sequencing Center for Infectious Disease"/>
            <person name="Wu L."/>
            <person name="Ma J."/>
        </authorList>
    </citation>
    <scope>NUCLEOTIDE SEQUENCE [LARGE SCALE GENOMIC DNA]</scope>
    <source>
        <strain evidence="4">SYNS20</strain>
    </source>
</reference>
<feature type="compositionally biased region" description="Basic residues" evidence="1">
    <location>
        <begin position="45"/>
        <end position="54"/>
    </location>
</feature>
<accession>A0ABW2JD43</accession>
<protein>
    <recommendedName>
        <fullName evidence="5">PH domain-containing protein</fullName>
    </recommendedName>
</protein>
<proteinExistence type="predicted"/>
<feature type="compositionally biased region" description="Basic and acidic residues" evidence="1">
    <location>
        <begin position="55"/>
        <end position="69"/>
    </location>
</feature>